<protein>
    <recommendedName>
        <fullName evidence="4">Lipoprotein</fullName>
    </recommendedName>
</protein>
<evidence type="ECO:0008006" key="4">
    <source>
        <dbReference type="Google" id="ProtNLM"/>
    </source>
</evidence>
<dbReference type="AlphaFoldDB" id="A0A074KX42"/>
<dbReference type="STRING" id="1048983.EL17_02405"/>
<dbReference type="Proteomes" id="UP000027821">
    <property type="component" value="Unassembled WGS sequence"/>
</dbReference>
<dbReference type="OrthoDB" id="9790776at2"/>
<gene>
    <name evidence="2" type="ORF">EL17_02405</name>
</gene>
<dbReference type="PROSITE" id="PS51257">
    <property type="entry name" value="PROKAR_LIPOPROTEIN"/>
    <property type="match status" value="1"/>
</dbReference>
<evidence type="ECO:0000256" key="1">
    <source>
        <dbReference type="SAM" id="SignalP"/>
    </source>
</evidence>
<keyword evidence="3" id="KW-1185">Reference proteome</keyword>
<name>A0A074KX42_9BACT</name>
<dbReference type="RefSeq" id="WP_035070356.1">
    <property type="nucleotide sequence ID" value="NZ_JMIH01000014.1"/>
</dbReference>
<evidence type="ECO:0000313" key="3">
    <source>
        <dbReference type="Proteomes" id="UP000027821"/>
    </source>
</evidence>
<dbReference type="GO" id="GO:0043165">
    <property type="term" value="P:Gram-negative-bacterium-type cell outer membrane assembly"/>
    <property type="evidence" value="ECO:0007669"/>
    <property type="project" value="InterPro"/>
</dbReference>
<feature type="signal peptide" evidence="1">
    <location>
        <begin position="1"/>
        <end position="27"/>
    </location>
</feature>
<organism evidence="2 3">
    <name type="scientific">Anditalea andensis</name>
    <dbReference type="NCBI Taxonomy" id="1048983"/>
    <lineage>
        <taxon>Bacteria</taxon>
        <taxon>Pseudomonadati</taxon>
        <taxon>Bacteroidota</taxon>
        <taxon>Cytophagia</taxon>
        <taxon>Cytophagales</taxon>
        <taxon>Cytophagaceae</taxon>
        <taxon>Anditalea</taxon>
    </lineage>
</organism>
<dbReference type="InterPro" id="IPR007485">
    <property type="entry name" value="LPS_assembly_LptE"/>
</dbReference>
<dbReference type="Pfam" id="PF04390">
    <property type="entry name" value="LptE"/>
    <property type="match status" value="1"/>
</dbReference>
<dbReference type="eggNOG" id="ENOG5032RR7">
    <property type="taxonomic scope" value="Bacteria"/>
</dbReference>
<comment type="caution">
    <text evidence="2">The sequence shown here is derived from an EMBL/GenBank/DDBJ whole genome shotgun (WGS) entry which is preliminary data.</text>
</comment>
<accession>A0A074KX42</accession>
<sequence>MTSVNKKAFLCLLIPIFLLSACRIEYSFTGTTLDYNVTQSFSVENFFNDSGGGPANMGQLFTESLKEYFQRNTQLELIRTGGDLQFEGSITRYSIDPQATVTSQDPNLPDRAGQMRLSISVQVDFVNLQNEEESLNRTFAFYQDYDPRTTSVLAVETELIEVIFENIIQDIFTATVANW</sequence>
<dbReference type="GO" id="GO:0019867">
    <property type="term" value="C:outer membrane"/>
    <property type="evidence" value="ECO:0007669"/>
    <property type="project" value="InterPro"/>
</dbReference>
<feature type="chain" id="PRO_5001697106" description="Lipoprotein" evidence="1">
    <location>
        <begin position="28"/>
        <end position="179"/>
    </location>
</feature>
<keyword evidence="1" id="KW-0732">Signal</keyword>
<reference evidence="2 3" key="1">
    <citation type="submission" date="2014-04" db="EMBL/GenBank/DDBJ databases">
        <title>Characterization and application of a salt tolerant electro-active bacterium.</title>
        <authorList>
            <person name="Yang L."/>
            <person name="Wei S."/>
            <person name="Tay Q.X.M."/>
        </authorList>
    </citation>
    <scope>NUCLEOTIDE SEQUENCE [LARGE SCALE GENOMIC DNA]</scope>
    <source>
        <strain evidence="2 3">LY1</strain>
    </source>
</reference>
<proteinExistence type="predicted"/>
<evidence type="ECO:0000313" key="2">
    <source>
        <dbReference type="EMBL" id="KEO74546.1"/>
    </source>
</evidence>
<dbReference type="EMBL" id="JMIH01000014">
    <property type="protein sequence ID" value="KEO74546.1"/>
    <property type="molecule type" value="Genomic_DNA"/>
</dbReference>